<evidence type="ECO:0000256" key="8">
    <source>
        <dbReference type="ARBA" id="ARBA00023136"/>
    </source>
</evidence>
<evidence type="ECO:0000256" key="5">
    <source>
        <dbReference type="ARBA" id="ARBA00022856"/>
    </source>
</evidence>
<dbReference type="InterPro" id="IPR050366">
    <property type="entry name" value="BP-dependent_transpt_permease"/>
</dbReference>
<dbReference type="Gene3D" id="1.10.3720.10">
    <property type="entry name" value="MetI-like"/>
    <property type="match status" value="1"/>
</dbReference>
<evidence type="ECO:0000256" key="1">
    <source>
        <dbReference type="ARBA" id="ARBA00004651"/>
    </source>
</evidence>
<dbReference type="OrthoDB" id="9788103at2"/>
<comment type="subcellular location">
    <subcellularLocation>
        <location evidence="1 10">Cell membrane</location>
        <topology evidence="1 10">Multi-pass membrane protein</topology>
    </subcellularLocation>
</comment>
<keyword evidence="3" id="KW-1003">Cell membrane</keyword>
<dbReference type="InterPro" id="IPR035906">
    <property type="entry name" value="MetI-like_sf"/>
</dbReference>
<dbReference type="GO" id="GO:0055085">
    <property type="term" value="P:transmembrane transport"/>
    <property type="evidence" value="ECO:0007669"/>
    <property type="project" value="InterPro"/>
</dbReference>
<feature type="transmembrane region" description="Helical" evidence="10">
    <location>
        <begin position="47"/>
        <end position="66"/>
    </location>
</feature>
<dbReference type="CDD" id="cd06261">
    <property type="entry name" value="TM_PBP2"/>
    <property type="match status" value="1"/>
</dbReference>
<evidence type="ECO:0000256" key="3">
    <source>
        <dbReference type="ARBA" id="ARBA00022475"/>
    </source>
</evidence>
<dbReference type="FunCoup" id="A0A061AH96">
    <property type="interactions" value="234"/>
</dbReference>
<gene>
    <name evidence="12" type="primary">oppC2</name>
    <name evidence="12" type="ORF">Aocu_02690</name>
</gene>
<dbReference type="InParanoid" id="A0A061AH96"/>
<dbReference type="Pfam" id="PF12911">
    <property type="entry name" value="OppC_N"/>
    <property type="match status" value="1"/>
</dbReference>
<feature type="transmembrane region" description="Helical" evidence="10">
    <location>
        <begin position="308"/>
        <end position="327"/>
    </location>
</feature>
<dbReference type="SUPFAM" id="SSF161098">
    <property type="entry name" value="MetI-like"/>
    <property type="match status" value="1"/>
</dbReference>
<dbReference type="GO" id="GO:0015833">
    <property type="term" value="P:peptide transport"/>
    <property type="evidence" value="ECO:0007669"/>
    <property type="project" value="UniProtKB-KW"/>
</dbReference>
<proteinExistence type="inferred from homology"/>
<dbReference type="STRING" id="35623.Aocu_02690"/>
<dbReference type="KEGG" id="aoc:Aocu_02690"/>
<dbReference type="PANTHER" id="PTHR43386:SF24">
    <property type="entry name" value="OLIGOPEPTIDE TRANSPORT SYSTEM PERMEASE PROTEIN AMID"/>
    <property type="match status" value="1"/>
</dbReference>
<accession>A0A061AH96</accession>
<dbReference type="InterPro" id="IPR025966">
    <property type="entry name" value="OppC_N"/>
</dbReference>
<keyword evidence="7 10" id="KW-1133">Transmembrane helix</keyword>
<dbReference type="HOGENOM" id="CLU_028518_1_0_14"/>
<comment type="similarity">
    <text evidence="9">Belongs to the binding-protein-dependent transport system permease family. OppBC subfamily.</text>
</comment>
<dbReference type="PROSITE" id="PS50928">
    <property type="entry name" value="ABC_TM1"/>
    <property type="match status" value="1"/>
</dbReference>
<keyword evidence="4 10" id="KW-0812">Transmembrane</keyword>
<reference evidence="13" key="1">
    <citation type="submission" date="2014-05" db="EMBL/GenBank/DDBJ databases">
        <authorList>
            <person name="Kube M."/>
        </authorList>
    </citation>
    <scope>NUCLEOTIDE SEQUENCE [LARGE SCALE GENOMIC DNA]</scope>
</reference>
<dbReference type="RefSeq" id="WP_052669894.1">
    <property type="nucleotide sequence ID" value="NZ_FUZK01000002.1"/>
</dbReference>
<feature type="transmembrane region" description="Helical" evidence="10">
    <location>
        <begin position="438"/>
        <end position="457"/>
    </location>
</feature>
<evidence type="ECO:0000313" key="12">
    <source>
        <dbReference type="EMBL" id="CDR30342.1"/>
    </source>
</evidence>
<dbReference type="GO" id="GO:0005886">
    <property type="term" value="C:plasma membrane"/>
    <property type="evidence" value="ECO:0007669"/>
    <property type="project" value="UniProtKB-SubCell"/>
</dbReference>
<evidence type="ECO:0000256" key="7">
    <source>
        <dbReference type="ARBA" id="ARBA00022989"/>
    </source>
</evidence>
<evidence type="ECO:0000256" key="2">
    <source>
        <dbReference type="ARBA" id="ARBA00022448"/>
    </source>
</evidence>
<feature type="transmembrane region" description="Helical" evidence="10">
    <location>
        <begin position="382"/>
        <end position="402"/>
    </location>
</feature>
<keyword evidence="5" id="KW-0571">Peptide transport</keyword>
<dbReference type="PATRIC" id="fig|35623.3.peg.269"/>
<dbReference type="Proteomes" id="UP000032434">
    <property type="component" value="Chromosome 1"/>
</dbReference>
<sequence>MMNNIDKSKLVLVHKQSDTINDIPLETKEIGYYQDSWNRFKKNKASFVAFIIICFILLFVIVGPHLKNYNLFERSTVNAARLANLTPRIPFLEDFGVFDGTKTITVGRRYLLHMADPENEFGHGIILEGLPQELLDDPNHPDFVGIRSFTVKVDYYKYVNYRASYMPEDYYSILDEVNNGNSNLNPLAPVIRTLRQEQFDEYMAKNYIIDVRRIVQQQNPDAPGTFYYQYEVRLDQFKVSLDQLPEDTYFWFGTTGEGKDLFTEIWKGAAVSLTMAFWVTLINAVIGLTIGSIVGYYGGVLDLLFDRFVEIVSSVPFLAVLTLLVLRFGSAEWVIIIAFTATGWIGSYGTGRLQFYRFKNREYVLAARTLGASDGRIMFKHIFPNTLGLIVTGYALAIPSFVFTEASFSFLGIINYQTSTSVGMLIQRGQAVMQNHPHLLLFPATYIAILMIAFNLFGNGLRDAFNPSLRGVE</sequence>
<keyword evidence="6" id="KW-0653">Protein transport</keyword>
<dbReference type="EMBL" id="LK028559">
    <property type="protein sequence ID" value="CDR30342.1"/>
    <property type="molecule type" value="Genomic_DNA"/>
</dbReference>
<organism evidence="12 13">
    <name type="scientific">Acholeplasma oculi</name>
    <dbReference type="NCBI Taxonomy" id="35623"/>
    <lineage>
        <taxon>Bacteria</taxon>
        <taxon>Bacillati</taxon>
        <taxon>Mycoplasmatota</taxon>
        <taxon>Mollicutes</taxon>
        <taxon>Acholeplasmatales</taxon>
        <taxon>Acholeplasmataceae</taxon>
        <taxon>Acholeplasma</taxon>
    </lineage>
</organism>
<dbReference type="PANTHER" id="PTHR43386">
    <property type="entry name" value="OLIGOPEPTIDE TRANSPORT SYSTEM PERMEASE PROTEIN APPC"/>
    <property type="match status" value="1"/>
</dbReference>
<dbReference type="AlphaFoldDB" id="A0A061AH96"/>
<dbReference type="InterPro" id="IPR000515">
    <property type="entry name" value="MetI-like"/>
</dbReference>
<dbReference type="GO" id="GO:0015031">
    <property type="term" value="P:protein transport"/>
    <property type="evidence" value="ECO:0007669"/>
    <property type="project" value="UniProtKB-KW"/>
</dbReference>
<feature type="transmembrane region" description="Helical" evidence="10">
    <location>
        <begin position="333"/>
        <end position="351"/>
    </location>
</feature>
<name>A0A061AH96_9MOLU</name>
<dbReference type="Pfam" id="PF00528">
    <property type="entry name" value="BPD_transp_1"/>
    <property type="match status" value="1"/>
</dbReference>
<evidence type="ECO:0000256" key="10">
    <source>
        <dbReference type="RuleBase" id="RU363032"/>
    </source>
</evidence>
<evidence type="ECO:0000256" key="4">
    <source>
        <dbReference type="ARBA" id="ARBA00022692"/>
    </source>
</evidence>
<evidence type="ECO:0000256" key="6">
    <source>
        <dbReference type="ARBA" id="ARBA00022927"/>
    </source>
</evidence>
<feature type="domain" description="ABC transmembrane type-1" evidence="11">
    <location>
        <begin position="269"/>
        <end position="458"/>
    </location>
</feature>
<keyword evidence="2 10" id="KW-0813">Transport</keyword>
<evidence type="ECO:0000259" key="11">
    <source>
        <dbReference type="PROSITE" id="PS50928"/>
    </source>
</evidence>
<keyword evidence="13" id="KW-1185">Reference proteome</keyword>
<keyword evidence="8 10" id="KW-0472">Membrane</keyword>
<evidence type="ECO:0000313" key="13">
    <source>
        <dbReference type="Proteomes" id="UP000032434"/>
    </source>
</evidence>
<protein>
    <submittedName>
        <fullName evidence="12">Oligopeptide transport system, permease protein OppC</fullName>
    </submittedName>
</protein>
<evidence type="ECO:0000256" key="9">
    <source>
        <dbReference type="ARBA" id="ARBA00024202"/>
    </source>
</evidence>
<feature type="transmembrane region" description="Helical" evidence="10">
    <location>
        <begin position="275"/>
        <end position="296"/>
    </location>
</feature>